<dbReference type="PANTHER" id="PTHR35517">
    <property type="entry name" value="PROTEIN ARGININE N-METHYLTRANSFERASE SFM1"/>
    <property type="match status" value="1"/>
</dbReference>
<dbReference type="Pfam" id="PF04252">
    <property type="entry name" value="SFM1-like"/>
    <property type="match status" value="1"/>
</dbReference>
<evidence type="ECO:0000313" key="2">
    <source>
        <dbReference type="Proteomes" id="UP000326924"/>
    </source>
</evidence>
<protein>
    <submittedName>
        <fullName evidence="1">SAM-dependent RNA methyltransferase</fullName>
    </submittedName>
</protein>
<dbReference type="OrthoDB" id="373498at2759"/>
<name>A0A5J5EYC7_9PEZI</name>
<dbReference type="GO" id="GO:0035241">
    <property type="term" value="F:protein-arginine omega-N monomethyltransferase activity"/>
    <property type="evidence" value="ECO:0007669"/>
    <property type="project" value="TreeGrafter"/>
</dbReference>
<dbReference type="Proteomes" id="UP000326924">
    <property type="component" value="Unassembled WGS sequence"/>
</dbReference>
<comment type="caution">
    <text evidence="1">The sequence shown here is derived from an EMBL/GenBank/DDBJ whole genome shotgun (WGS) entry which is preliminary data.</text>
</comment>
<dbReference type="InParanoid" id="A0A5J5EYC7"/>
<keyword evidence="1" id="KW-0489">Methyltransferase</keyword>
<dbReference type="InterPro" id="IPR007364">
    <property type="entry name" value="SFM1-like"/>
</dbReference>
<reference evidence="1 2" key="1">
    <citation type="submission" date="2019-09" db="EMBL/GenBank/DDBJ databases">
        <title>Draft genome of the ectomycorrhizal ascomycete Sphaerosporella brunnea.</title>
        <authorList>
            <consortium name="DOE Joint Genome Institute"/>
            <person name="Benucci G.M."/>
            <person name="Marozzi G."/>
            <person name="Antonielli L."/>
            <person name="Sanchez S."/>
            <person name="Marco P."/>
            <person name="Wang X."/>
            <person name="Falini L.B."/>
            <person name="Barry K."/>
            <person name="Haridas S."/>
            <person name="Lipzen A."/>
            <person name="Labutti K."/>
            <person name="Grigoriev I.V."/>
            <person name="Murat C."/>
            <person name="Martin F."/>
            <person name="Albertini E."/>
            <person name="Donnini D."/>
            <person name="Bonito G."/>
        </authorList>
    </citation>
    <scope>NUCLEOTIDE SEQUENCE [LARGE SCALE GENOMIC DNA]</scope>
    <source>
        <strain evidence="1 2">Sb_GMNB300</strain>
    </source>
</reference>
<dbReference type="AlphaFoldDB" id="A0A5J5EYC7"/>
<sequence>MSAPQPRKSYVVEHMEPEMGAWSTLEYIAIASEVSVTGGTFYLSSLQPSLAEKLPATLQAVRDEGKFVATTKDVETISDVPKERVCLLDPQATQELSPEDGDAFDWFVFGGILGDDPPRDRTAELRKYGYAGRNLQKLQMTTDTAARVTRIVVEEKKKLGEIKYVDYPTLKVNKHESTEMPFRYVADENGNPVMPAGMVELIKKDADKSLDGLF</sequence>
<evidence type="ECO:0000313" key="1">
    <source>
        <dbReference type="EMBL" id="KAA8907862.1"/>
    </source>
</evidence>
<keyword evidence="2" id="KW-1185">Reference proteome</keyword>
<dbReference type="GO" id="GO:0032259">
    <property type="term" value="P:methylation"/>
    <property type="evidence" value="ECO:0007669"/>
    <property type="project" value="UniProtKB-KW"/>
</dbReference>
<keyword evidence="1" id="KW-0808">Transferase</keyword>
<dbReference type="PANTHER" id="PTHR35517:SF1">
    <property type="entry name" value="PROTEIN ARGININE N-METHYLTRANSFERASE SFM1"/>
    <property type="match status" value="1"/>
</dbReference>
<dbReference type="EMBL" id="VXIS01000075">
    <property type="protein sequence ID" value="KAA8907862.1"/>
    <property type="molecule type" value="Genomic_DNA"/>
</dbReference>
<gene>
    <name evidence="1" type="ORF">FN846DRAFT_690026</name>
</gene>
<dbReference type="FunCoup" id="A0A5J5EYC7">
    <property type="interactions" value="12"/>
</dbReference>
<dbReference type="CDD" id="cd18090">
    <property type="entry name" value="Arginine_MT_Sfm1"/>
    <property type="match status" value="1"/>
</dbReference>
<proteinExistence type="predicted"/>
<accession>A0A5J5EYC7</accession>
<organism evidence="1 2">
    <name type="scientific">Sphaerosporella brunnea</name>
    <dbReference type="NCBI Taxonomy" id="1250544"/>
    <lineage>
        <taxon>Eukaryota</taxon>
        <taxon>Fungi</taxon>
        <taxon>Dikarya</taxon>
        <taxon>Ascomycota</taxon>
        <taxon>Pezizomycotina</taxon>
        <taxon>Pezizomycetes</taxon>
        <taxon>Pezizales</taxon>
        <taxon>Pyronemataceae</taxon>
        <taxon>Sphaerosporella</taxon>
    </lineage>
</organism>